<gene>
    <name evidence="2" type="primary">LOC115577657</name>
</gene>
<evidence type="ECO:0008006" key="4">
    <source>
        <dbReference type="Google" id="ProtNLM"/>
    </source>
</evidence>
<protein>
    <recommendedName>
        <fullName evidence="4">Lipocalin/cytosolic fatty-acid binding domain-containing protein</fullName>
    </recommendedName>
</protein>
<reference evidence="2" key="1">
    <citation type="submission" date="2025-08" db="UniProtKB">
        <authorList>
            <consortium name="Ensembl"/>
        </authorList>
    </citation>
    <scope>IDENTIFICATION</scope>
</reference>
<reference evidence="2" key="2">
    <citation type="submission" date="2025-09" db="UniProtKB">
        <authorList>
            <consortium name="Ensembl"/>
        </authorList>
    </citation>
    <scope>IDENTIFICATION</scope>
</reference>
<proteinExistence type="predicted"/>
<keyword evidence="1" id="KW-0732">Signal</keyword>
<dbReference type="Ensembl" id="ENSSAUT00010017851.1">
    <property type="protein sequence ID" value="ENSSAUP00010016872.1"/>
    <property type="gene ID" value="ENSSAUG00010007740.1"/>
</dbReference>
<dbReference type="Proteomes" id="UP000472265">
    <property type="component" value="Unassembled WGS sequence"/>
</dbReference>
<accession>A0A671UR01</accession>
<keyword evidence="3" id="KW-1185">Reference proteome</keyword>
<evidence type="ECO:0000313" key="3">
    <source>
        <dbReference type="Proteomes" id="UP000472265"/>
    </source>
</evidence>
<sequence length="175" mass="19872">MPAKTLSISCWNVASVSVLGDWVLVWSISNENKTSLLTNLTSSFVELQLTSDNSTLLDTSCSKYSMNLTMLSDASQKFELATSGLFEENGVQTPYELTATVEFYETHKDCMTLFYKVTGGQYLLHYRREGRRQDAEQLVVVHDDHKKVAECLKFPFENPFIYDEAAGRCRRLSNN</sequence>
<organism evidence="2 3">
    <name type="scientific">Sparus aurata</name>
    <name type="common">Gilthead sea bream</name>
    <dbReference type="NCBI Taxonomy" id="8175"/>
    <lineage>
        <taxon>Eukaryota</taxon>
        <taxon>Metazoa</taxon>
        <taxon>Chordata</taxon>
        <taxon>Craniata</taxon>
        <taxon>Vertebrata</taxon>
        <taxon>Euteleostomi</taxon>
        <taxon>Actinopterygii</taxon>
        <taxon>Neopterygii</taxon>
        <taxon>Teleostei</taxon>
        <taxon>Neoteleostei</taxon>
        <taxon>Acanthomorphata</taxon>
        <taxon>Eupercaria</taxon>
        <taxon>Spariformes</taxon>
        <taxon>Sparidae</taxon>
        <taxon>Sparus</taxon>
    </lineage>
</organism>
<name>A0A671UR01_SPAAU</name>
<evidence type="ECO:0000313" key="2">
    <source>
        <dbReference type="Ensembl" id="ENSSAUP00010016872.1"/>
    </source>
</evidence>
<evidence type="ECO:0000256" key="1">
    <source>
        <dbReference type="SAM" id="SignalP"/>
    </source>
</evidence>
<dbReference type="Gene3D" id="2.40.128.20">
    <property type="match status" value="1"/>
</dbReference>
<dbReference type="AlphaFoldDB" id="A0A671UR01"/>
<feature type="signal peptide" evidence="1">
    <location>
        <begin position="1"/>
        <end position="20"/>
    </location>
</feature>
<dbReference type="GeneTree" id="ENSGT00970000196701"/>
<feature type="chain" id="PRO_5025690351" description="Lipocalin/cytosolic fatty-acid binding domain-containing protein" evidence="1">
    <location>
        <begin position="21"/>
        <end position="175"/>
    </location>
</feature>
<dbReference type="InterPro" id="IPR012674">
    <property type="entry name" value="Calycin"/>
</dbReference>